<dbReference type="EMBL" id="JARK01001341">
    <property type="protein sequence ID" value="EYC29984.1"/>
    <property type="molecule type" value="Genomic_DNA"/>
</dbReference>
<protein>
    <submittedName>
        <fullName evidence="1">Uncharacterized protein</fullName>
    </submittedName>
</protein>
<gene>
    <name evidence="1" type="primary">Acey_s0005.g2375</name>
    <name evidence="1" type="ORF">Y032_0005g2375</name>
</gene>
<reference evidence="2" key="1">
    <citation type="journal article" date="2015" name="Nat. Genet.">
        <title>The genome and transcriptome of the zoonotic hookworm Ancylostoma ceylanicum identify infection-specific gene families.</title>
        <authorList>
            <person name="Schwarz E.M."/>
            <person name="Hu Y."/>
            <person name="Antoshechkin I."/>
            <person name="Miller M.M."/>
            <person name="Sternberg P.W."/>
            <person name="Aroian R.V."/>
        </authorList>
    </citation>
    <scope>NUCLEOTIDE SEQUENCE</scope>
    <source>
        <strain evidence="2">HY135</strain>
    </source>
</reference>
<keyword evidence="2" id="KW-1185">Reference proteome</keyword>
<comment type="caution">
    <text evidence="1">The sequence shown here is derived from an EMBL/GenBank/DDBJ whole genome shotgun (WGS) entry which is preliminary data.</text>
</comment>
<name>A0A016VQZ5_9BILA</name>
<dbReference type="Proteomes" id="UP000024635">
    <property type="component" value="Unassembled WGS sequence"/>
</dbReference>
<accession>A0A016VQZ5</accession>
<proteinExistence type="predicted"/>
<dbReference type="AlphaFoldDB" id="A0A016VQZ5"/>
<organism evidence="1 2">
    <name type="scientific">Ancylostoma ceylanicum</name>
    <dbReference type="NCBI Taxonomy" id="53326"/>
    <lineage>
        <taxon>Eukaryota</taxon>
        <taxon>Metazoa</taxon>
        <taxon>Ecdysozoa</taxon>
        <taxon>Nematoda</taxon>
        <taxon>Chromadorea</taxon>
        <taxon>Rhabditida</taxon>
        <taxon>Rhabditina</taxon>
        <taxon>Rhabditomorpha</taxon>
        <taxon>Strongyloidea</taxon>
        <taxon>Ancylostomatidae</taxon>
        <taxon>Ancylostomatinae</taxon>
        <taxon>Ancylostoma</taxon>
    </lineage>
</organism>
<evidence type="ECO:0000313" key="2">
    <source>
        <dbReference type="Proteomes" id="UP000024635"/>
    </source>
</evidence>
<evidence type="ECO:0000313" key="1">
    <source>
        <dbReference type="EMBL" id="EYC29984.1"/>
    </source>
</evidence>
<sequence length="66" mass="7342">MLYTVYSSHNDIYGRKSLVTNKHSLLLSISGSIRVIQKASSAFRAEISSLCAKILHLTAKSIQKFD</sequence>